<protein>
    <submittedName>
        <fullName evidence="5">Copper radical oxidase</fullName>
    </submittedName>
</protein>
<keyword evidence="1 2" id="KW-0732">Signal</keyword>
<dbReference type="CDD" id="cd02851">
    <property type="entry name" value="E_set_GO_C"/>
    <property type="match status" value="1"/>
</dbReference>
<reference evidence="5 6" key="1">
    <citation type="submission" date="2024-06" db="EMBL/GenBank/DDBJ databases">
        <title>Complete genome of Phlyctema vagabunda strain 19-DSS-EL-015.</title>
        <authorList>
            <person name="Fiorenzani C."/>
        </authorList>
    </citation>
    <scope>NUCLEOTIDE SEQUENCE [LARGE SCALE GENOMIC DNA]</scope>
    <source>
        <strain evidence="5 6">19-DSS-EL-015</strain>
    </source>
</reference>
<feature type="chain" id="PRO_5045871379" evidence="2">
    <location>
        <begin position="28"/>
        <end position="581"/>
    </location>
</feature>
<dbReference type="InterPro" id="IPR037293">
    <property type="entry name" value="Gal_Oxidase_central_sf"/>
</dbReference>
<dbReference type="Pfam" id="PF07250">
    <property type="entry name" value="Glyoxal_oxid_N"/>
    <property type="match status" value="1"/>
</dbReference>
<dbReference type="Gene3D" id="2.130.10.80">
    <property type="entry name" value="Galactose oxidase/kelch, beta-propeller"/>
    <property type="match status" value="1"/>
</dbReference>
<evidence type="ECO:0000259" key="3">
    <source>
        <dbReference type="Pfam" id="PF07250"/>
    </source>
</evidence>
<sequence>MAMSLEKVQTILSCLLLLSIWSSLASAAGFRTVGSSGCTVQMVFIPPYTNTAVFIDNLHANYGGPGYSVSTGKHSSTAYVYTGTTIPVFGTEFNISTSTIRTLKPLSNTFCSAGSFFPDGTMLNMAGAEAGTGVTEGFDKLRTLTPGPCAGGLCTHDWVEKGGLKVYRWYPSSLPTVDGNVLVVGGSNVGGLVLNEASINVPTYETVYADGRVAPAPIPLPILNFTAAQNLVPGKSYNLYPILYTMPNAAGTDQIFTIAGNQTIIWDYSTNTLLKTLPDTPLAPRTFPSSATAVLLPLEYPKYEPRVLVCGGSSGDMPAPKALADCYTMKPLDTAPTWTTEDSMPNGAQVLSDGILLPDGTVLLINGGRTGSGGGFQADDPVYVPLIYNTSAPAGKRFTSQPATAIPRLYHSVATLLPSGEVLVAGSNPAVGYSLSGAVPSGWPNFYNNGHLCALQQQQRQASKYPTEYRVEIFSPPYMSSTSRPVIATLPATISYDATFNITTTTAVRGTVKMMLAAPGFHTHGVGMGQRMIQMQAAAVANTVQWQVIAPPNSTVITPGVYMLFVVKDGIPSEGKWLKLQ</sequence>
<dbReference type="SUPFAM" id="SSF81296">
    <property type="entry name" value="E set domains"/>
    <property type="match status" value="1"/>
</dbReference>
<evidence type="ECO:0000256" key="1">
    <source>
        <dbReference type="ARBA" id="ARBA00022729"/>
    </source>
</evidence>
<dbReference type="PANTHER" id="PTHR32208:SF21">
    <property type="entry name" value="LOW QUALITY PROTEIN: ALDEHYDE OXIDASE GLOX-LIKE"/>
    <property type="match status" value="1"/>
</dbReference>
<organism evidence="5 6">
    <name type="scientific">Phlyctema vagabunda</name>
    <dbReference type="NCBI Taxonomy" id="108571"/>
    <lineage>
        <taxon>Eukaryota</taxon>
        <taxon>Fungi</taxon>
        <taxon>Dikarya</taxon>
        <taxon>Ascomycota</taxon>
        <taxon>Pezizomycotina</taxon>
        <taxon>Leotiomycetes</taxon>
        <taxon>Helotiales</taxon>
        <taxon>Dermateaceae</taxon>
        <taxon>Phlyctema</taxon>
    </lineage>
</organism>
<dbReference type="InterPro" id="IPR015202">
    <property type="entry name" value="GO-like_E_set"/>
</dbReference>
<dbReference type="InterPro" id="IPR009880">
    <property type="entry name" value="Glyoxal_oxidase_N"/>
</dbReference>
<dbReference type="InterPro" id="IPR011043">
    <property type="entry name" value="Gal_Oxase/kelch_b-propeller"/>
</dbReference>
<dbReference type="EMBL" id="JBFCZG010000010">
    <property type="protein sequence ID" value="KAL3418066.1"/>
    <property type="molecule type" value="Genomic_DNA"/>
</dbReference>
<dbReference type="InterPro" id="IPR013783">
    <property type="entry name" value="Ig-like_fold"/>
</dbReference>
<comment type="caution">
    <text evidence="5">The sequence shown here is derived from an EMBL/GenBank/DDBJ whole genome shotgun (WGS) entry which is preliminary data.</text>
</comment>
<dbReference type="PANTHER" id="PTHR32208">
    <property type="entry name" value="SECRETED PROTEIN-RELATED"/>
    <property type="match status" value="1"/>
</dbReference>
<dbReference type="InterPro" id="IPR014756">
    <property type="entry name" value="Ig_E-set"/>
</dbReference>
<evidence type="ECO:0000313" key="6">
    <source>
        <dbReference type="Proteomes" id="UP001629113"/>
    </source>
</evidence>
<feature type="domain" description="Galactose oxidase-like Early set" evidence="4">
    <location>
        <begin position="484"/>
        <end position="579"/>
    </location>
</feature>
<dbReference type="Gene3D" id="2.60.40.10">
    <property type="entry name" value="Immunoglobulins"/>
    <property type="match status" value="1"/>
</dbReference>
<proteinExistence type="predicted"/>
<keyword evidence="6" id="KW-1185">Reference proteome</keyword>
<gene>
    <name evidence="5" type="ORF">PVAG01_11076</name>
</gene>
<dbReference type="Proteomes" id="UP001629113">
    <property type="component" value="Unassembled WGS sequence"/>
</dbReference>
<accession>A0ABR4P422</accession>
<evidence type="ECO:0000313" key="5">
    <source>
        <dbReference type="EMBL" id="KAL3418066.1"/>
    </source>
</evidence>
<evidence type="ECO:0000256" key="2">
    <source>
        <dbReference type="SAM" id="SignalP"/>
    </source>
</evidence>
<dbReference type="SUPFAM" id="SSF50965">
    <property type="entry name" value="Galactose oxidase, central domain"/>
    <property type="match status" value="1"/>
</dbReference>
<evidence type="ECO:0000259" key="4">
    <source>
        <dbReference type="Pfam" id="PF09118"/>
    </source>
</evidence>
<dbReference type="Pfam" id="PF09118">
    <property type="entry name" value="GO-like_E_set"/>
    <property type="match status" value="1"/>
</dbReference>
<name>A0ABR4P422_9HELO</name>
<feature type="domain" description="Glyoxal oxidase N-terminal" evidence="3">
    <location>
        <begin position="89"/>
        <end position="438"/>
    </location>
</feature>
<feature type="signal peptide" evidence="2">
    <location>
        <begin position="1"/>
        <end position="27"/>
    </location>
</feature>